<evidence type="ECO:0000256" key="1">
    <source>
        <dbReference type="SAM" id="MobiDB-lite"/>
    </source>
</evidence>
<organism evidence="2 3">
    <name type="scientific">Liparis tanakae</name>
    <name type="common">Tanaka's snailfish</name>
    <dbReference type="NCBI Taxonomy" id="230148"/>
    <lineage>
        <taxon>Eukaryota</taxon>
        <taxon>Metazoa</taxon>
        <taxon>Chordata</taxon>
        <taxon>Craniata</taxon>
        <taxon>Vertebrata</taxon>
        <taxon>Euteleostomi</taxon>
        <taxon>Actinopterygii</taxon>
        <taxon>Neopterygii</taxon>
        <taxon>Teleostei</taxon>
        <taxon>Neoteleostei</taxon>
        <taxon>Acanthomorphata</taxon>
        <taxon>Eupercaria</taxon>
        <taxon>Perciformes</taxon>
        <taxon>Cottioidei</taxon>
        <taxon>Cottales</taxon>
        <taxon>Liparidae</taxon>
        <taxon>Liparis</taxon>
    </lineage>
</organism>
<accession>A0A4Z2IK98</accession>
<proteinExistence type="predicted"/>
<feature type="region of interest" description="Disordered" evidence="1">
    <location>
        <begin position="204"/>
        <end position="229"/>
    </location>
</feature>
<comment type="caution">
    <text evidence="2">The sequence shown here is derived from an EMBL/GenBank/DDBJ whole genome shotgun (WGS) entry which is preliminary data.</text>
</comment>
<evidence type="ECO:0000313" key="3">
    <source>
        <dbReference type="Proteomes" id="UP000314294"/>
    </source>
</evidence>
<sequence>MAETRGFSTSSSSSSSSSPASSCCGASFPPKPSWDLMSLSSLRRWRISTSLLLAKPTRSFTLVSRATLSLIWPSDRDLLIRPSDSGRNWPRERLPDAASPAAVPDTNCFLLAEVLEVRRRSRDEFGSFGMEEVVRLDEAPGEREEEVAVASAFPRSPLALPAAGRTDFFILSSVTPIHLQLNLRTEEGGERMIISRAPKKDNSRFLHRSKPLNKARDGGGSRNSRVESGTIKRWGSQWSMAKIRIVRVNQPAAWPLSSVQLIEQQTFGL</sequence>
<dbReference type="Proteomes" id="UP000314294">
    <property type="component" value="Unassembled WGS sequence"/>
</dbReference>
<dbReference type="EMBL" id="SRLO01000081">
    <property type="protein sequence ID" value="TNN77593.1"/>
    <property type="molecule type" value="Genomic_DNA"/>
</dbReference>
<name>A0A4Z2IK98_9TELE</name>
<protein>
    <submittedName>
        <fullName evidence="2">Uncharacterized protein</fullName>
    </submittedName>
</protein>
<gene>
    <name evidence="2" type="ORF">EYF80_012183</name>
</gene>
<keyword evidence="3" id="KW-1185">Reference proteome</keyword>
<reference evidence="2 3" key="1">
    <citation type="submission" date="2019-03" db="EMBL/GenBank/DDBJ databases">
        <title>First draft genome of Liparis tanakae, snailfish: a comprehensive survey of snailfish specific genes.</title>
        <authorList>
            <person name="Kim W."/>
            <person name="Song I."/>
            <person name="Jeong J.-H."/>
            <person name="Kim D."/>
            <person name="Kim S."/>
            <person name="Ryu S."/>
            <person name="Song J.Y."/>
            <person name="Lee S.K."/>
        </authorList>
    </citation>
    <scope>NUCLEOTIDE SEQUENCE [LARGE SCALE GENOMIC DNA]</scope>
    <source>
        <tissue evidence="2">Muscle</tissue>
    </source>
</reference>
<feature type="region of interest" description="Disordered" evidence="1">
    <location>
        <begin position="1"/>
        <end position="24"/>
    </location>
</feature>
<evidence type="ECO:0000313" key="2">
    <source>
        <dbReference type="EMBL" id="TNN77593.1"/>
    </source>
</evidence>
<dbReference type="AlphaFoldDB" id="A0A4Z2IK98"/>